<organism evidence="2 3">
    <name type="scientific">Thalassobacterium maritimum</name>
    <dbReference type="NCBI Taxonomy" id="3041265"/>
    <lineage>
        <taxon>Bacteria</taxon>
        <taxon>Pseudomonadati</taxon>
        <taxon>Verrucomicrobiota</taxon>
        <taxon>Opitutia</taxon>
        <taxon>Puniceicoccales</taxon>
        <taxon>Coraliomargaritaceae</taxon>
        <taxon>Thalassobacterium</taxon>
    </lineage>
</organism>
<evidence type="ECO:0000256" key="1">
    <source>
        <dbReference type="SAM" id="Phobius"/>
    </source>
</evidence>
<proteinExistence type="predicted"/>
<sequence>MSIILMILTFLIAEVLIAFGYAILAQLVYKRLGFDFSSILKGMIERGFLVICLMNGYPHGLTLFGALKLGTRLKRNDEQDKGAKAFNDYYLLGNAISVSVAIGYVKLLEDDVLLKFIDSICEHAIK</sequence>
<dbReference type="EMBL" id="JARXHW010000116">
    <property type="protein sequence ID" value="MDQ8209688.1"/>
    <property type="molecule type" value="Genomic_DNA"/>
</dbReference>
<reference evidence="2 3" key="1">
    <citation type="submission" date="2023-04" db="EMBL/GenBank/DDBJ databases">
        <title>A novel bacteria isolated from coastal sediment.</title>
        <authorList>
            <person name="Liu X.-J."/>
            <person name="Du Z.-J."/>
        </authorList>
    </citation>
    <scope>NUCLEOTIDE SEQUENCE [LARGE SCALE GENOMIC DNA]</scope>
    <source>
        <strain evidence="2 3">SDUM461003</strain>
    </source>
</reference>
<feature type="transmembrane region" description="Helical" evidence="1">
    <location>
        <begin position="89"/>
        <end position="107"/>
    </location>
</feature>
<feature type="transmembrane region" description="Helical" evidence="1">
    <location>
        <begin position="7"/>
        <end position="28"/>
    </location>
</feature>
<keyword evidence="3" id="KW-1185">Reference proteome</keyword>
<feature type="transmembrane region" description="Helical" evidence="1">
    <location>
        <begin position="48"/>
        <end position="69"/>
    </location>
</feature>
<keyword evidence="1" id="KW-0472">Membrane</keyword>
<evidence type="ECO:0000313" key="3">
    <source>
        <dbReference type="Proteomes" id="UP001225316"/>
    </source>
</evidence>
<comment type="caution">
    <text evidence="2">The sequence shown here is derived from an EMBL/GenBank/DDBJ whole genome shotgun (WGS) entry which is preliminary data.</text>
</comment>
<keyword evidence="1" id="KW-0812">Transmembrane</keyword>
<gene>
    <name evidence="2" type="ORF">QEH52_19370</name>
</gene>
<protein>
    <submittedName>
        <fullName evidence="2">Uncharacterized protein</fullName>
    </submittedName>
</protein>
<evidence type="ECO:0000313" key="2">
    <source>
        <dbReference type="EMBL" id="MDQ8209688.1"/>
    </source>
</evidence>
<accession>A0ABU1AZX8</accession>
<keyword evidence="1" id="KW-1133">Transmembrane helix</keyword>
<dbReference type="RefSeq" id="WP_308952606.1">
    <property type="nucleotide sequence ID" value="NZ_JARXHW010000116.1"/>
</dbReference>
<dbReference type="Proteomes" id="UP001225316">
    <property type="component" value="Unassembled WGS sequence"/>
</dbReference>
<name>A0ABU1AZX8_9BACT</name>